<reference evidence="1 2" key="1">
    <citation type="submission" date="2019-12" db="EMBL/GenBank/DDBJ databases">
        <title>Hymenobacter sp. HMF4947 Genome sequencing and assembly.</title>
        <authorList>
            <person name="Kang H."/>
            <person name="Cha I."/>
            <person name="Kim H."/>
            <person name="Joh K."/>
        </authorList>
    </citation>
    <scope>NUCLEOTIDE SEQUENCE [LARGE SCALE GENOMIC DNA]</scope>
    <source>
        <strain evidence="1 2">HMF4947</strain>
    </source>
</reference>
<dbReference type="Proteomes" id="UP000441336">
    <property type="component" value="Unassembled WGS sequence"/>
</dbReference>
<name>A0A7K1TI64_9BACT</name>
<evidence type="ECO:0000313" key="2">
    <source>
        <dbReference type="Proteomes" id="UP000441336"/>
    </source>
</evidence>
<keyword evidence="2" id="KW-1185">Reference proteome</keyword>
<accession>A0A7K1TI64</accession>
<comment type="caution">
    <text evidence="1">The sequence shown here is derived from an EMBL/GenBank/DDBJ whole genome shotgun (WGS) entry which is preliminary data.</text>
</comment>
<dbReference type="AlphaFoldDB" id="A0A7K1TI64"/>
<protein>
    <submittedName>
        <fullName evidence="1">Uncharacterized protein</fullName>
    </submittedName>
</protein>
<dbReference type="RefSeq" id="WP_157567847.1">
    <property type="nucleotide sequence ID" value="NZ_WQKZ01000004.1"/>
</dbReference>
<sequence>MFTLTINLTSIQLQNFHLGGDKILLAKAVPTAQGLSQSQVTWLAMAPQATLVVSWQETYGIYVATALPIMEEAIIPANSLSSASLGGSYTYGSAGTFSGPSATPAPTDSYSLLNQYQNGSLGAPLTVGLLQAASVSNSPVAAAPVTADTVLQNQTDIMTPNPAVYIWAQSPGGSLASGMELIVVGSPLLVPFNSSTTSLTVTYNDATGAFQLTY</sequence>
<evidence type="ECO:0000313" key="1">
    <source>
        <dbReference type="EMBL" id="MVN78094.1"/>
    </source>
</evidence>
<gene>
    <name evidence="1" type="ORF">GO988_17325</name>
</gene>
<proteinExistence type="predicted"/>
<organism evidence="1 2">
    <name type="scientific">Hymenobacter ginkgonis</name>
    <dbReference type="NCBI Taxonomy" id="2682976"/>
    <lineage>
        <taxon>Bacteria</taxon>
        <taxon>Pseudomonadati</taxon>
        <taxon>Bacteroidota</taxon>
        <taxon>Cytophagia</taxon>
        <taxon>Cytophagales</taxon>
        <taxon>Hymenobacteraceae</taxon>
        <taxon>Hymenobacter</taxon>
    </lineage>
</organism>
<dbReference type="EMBL" id="WQKZ01000004">
    <property type="protein sequence ID" value="MVN78094.1"/>
    <property type="molecule type" value="Genomic_DNA"/>
</dbReference>